<keyword evidence="5" id="KW-1185">Reference proteome</keyword>
<dbReference type="InterPro" id="IPR001296">
    <property type="entry name" value="Glyco_trans_1"/>
</dbReference>
<dbReference type="AlphaFoldDB" id="A0AA41G317"/>
<feature type="region of interest" description="Disordered" evidence="1">
    <location>
        <begin position="1"/>
        <end position="20"/>
    </location>
</feature>
<name>A0AA41G317_9EURY</name>
<dbReference type="PANTHER" id="PTHR12526:SF630">
    <property type="entry name" value="GLYCOSYLTRANSFERASE"/>
    <property type="match status" value="1"/>
</dbReference>
<feature type="domain" description="Glycosyl transferase family 1" evidence="2">
    <location>
        <begin position="213"/>
        <end position="369"/>
    </location>
</feature>
<dbReference type="GO" id="GO:0016757">
    <property type="term" value="F:glycosyltransferase activity"/>
    <property type="evidence" value="ECO:0007669"/>
    <property type="project" value="InterPro"/>
</dbReference>
<evidence type="ECO:0000259" key="2">
    <source>
        <dbReference type="Pfam" id="PF00534"/>
    </source>
</evidence>
<dbReference type="CDD" id="cd03811">
    <property type="entry name" value="GT4_GT28_WabH-like"/>
    <property type="match status" value="1"/>
</dbReference>
<protein>
    <submittedName>
        <fullName evidence="4">Glycosyltransferase</fullName>
    </submittedName>
</protein>
<dbReference type="SUPFAM" id="SSF53756">
    <property type="entry name" value="UDP-Glycosyltransferase/glycogen phosphorylase"/>
    <property type="match status" value="1"/>
</dbReference>
<evidence type="ECO:0000259" key="3">
    <source>
        <dbReference type="Pfam" id="PF13439"/>
    </source>
</evidence>
<accession>A0AA41G317</accession>
<dbReference type="Pfam" id="PF00534">
    <property type="entry name" value="Glycos_transf_1"/>
    <property type="match status" value="1"/>
</dbReference>
<reference evidence="4" key="1">
    <citation type="submission" date="2021-06" db="EMBL/GenBank/DDBJ databases">
        <title>New haloarchaea isolates fom saline soil.</title>
        <authorList>
            <person name="Duran-Viseras A."/>
            <person name="Sanchez-Porro C.S."/>
            <person name="Ventosa A."/>
        </authorList>
    </citation>
    <scope>NUCLEOTIDE SEQUENCE</scope>
    <source>
        <strain evidence="4">JCM 18369</strain>
    </source>
</reference>
<dbReference type="Gene3D" id="3.40.50.2000">
    <property type="entry name" value="Glycogen Phosphorylase B"/>
    <property type="match status" value="2"/>
</dbReference>
<dbReference type="InterPro" id="IPR028098">
    <property type="entry name" value="Glyco_trans_4-like_N"/>
</dbReference>
<evidence type="ECO:0000313" key="4">
    <source>
        <dbReference type="EMBL" id="MBV0902719.1"/>
    </source>
</evidence>
<organism evidence="4 5">
    <name type="scientific">Haloarcula salina</name>
    <dbReference type="NCBI Taxonomy" id="1429914"/>
    <lineage>
        <taxon>Archaea</taxon>
        <taxon>Methanobacteriati</taxon>
        <taxon>Methanobacteriota</taxon>
        <taxon>Stenosarchaea group</taxon>
        <taxon>Halobacteria</taxon>
        <taxon>Halobacteriales</taxon>
        <taxon>Haloarculaceae</taxon>
        <taxon>Haloarcula</taxon>
    </lineage>
</organism>
<feature type="domain" description="Glycosyltransferase subfamily 4-like N-terminal" evidence="3">
    <location>
        <begin position="32"/>
        <end position="198"/>
    </location>
</feature>
<dbReference type="PANTHER" id="PTHR12526">
    <property type="entry name" value="GLYCOSYLTRANSFERASE"/>
    <property type="match status" value="1"/>
</dbReference>
<evidence type="ECO:0000313" key="5">
    <source>
        <dbReference type="Proteomes" id="UP001166304"/>
    </source>
</evidence>
<comment type="caution">
    <text evidence="4">The sequence shown here is derived from an EMBL/GenBank/DDBJ whole genome shotgun (WGS) entry which is preliminary data.</text>
</comment>
<sequence length="390" mass="42859">MTRPDSATDSSRAVDEDGERPSLGFYIPNLTVGGAEQVTVNIVNGLSRRGYDVELVLSHPYGKLHSEIDEDVPVVALGDSRVPVAGITAHVPKLVSYLEESEPDALLSQVTHANTVCLAASLVADTRTKLIPTEHNAFDVEPATTLKSKLLRKLAVRLLPSADRVIAVSQGVSDSLVEQMSLREDDVTVLHNPIEIERVRERAHQSVDHEWIEDDDLDVVLFVGRLDSQKDLQTWLRAFDRVHESRPDTRAVVAGQGPLREELHDSAEQMGISDAVSVPGYVDNPYRYMHRASVFLLTSRFEGLPTVLIEAMACGCPVVSTDCPSGPREILADGQYGRLTPVGDVSEIATAVEKTLDDETDTSALKRRANDFSPAEVLDDYERFIQTSLR</sequence>
<dbReference type="Proteomes" id="UP001166304">
    <property type="component" value="Unassembled WGS sequence"/>
</dbReference>
<dbReference type="Pfam" id="PF13439">
    <property type="entry name" value="Glyco_transf_4"/>
    <property type="match status" value="1"/>
</dbReference>
<proteinExistence type="predicted"/>
<evidence type="ECO:0000256" key="1">
    <source>
        <dbReference type="SAM" id="MobiDB-lite"/>
    </source>
</evidence>
<dbReference type="RefSeq" id="WP_162414297.1">
    <property type="nucleotide sequence ID" value="NZ_JAHQXE010000004.1"/>
</dbReference>
<dbReference type="EMBL" id="JAHQXE010000004">
    <property type="protein sequence ID" value="MBV0902719.1"/>
    <property type="molecule type" value="Genomic_DNA"/>
</dbReference>
<gene>
    <name evidence="4" type="ORF">KTS37_13075</name>
</gene>
<feature type="compositionally biased region" description="Polar residues" evidence="1">
    <location>
        <begin position="1"/>
        <end position="11"/>
    </location>
</feature>